<accession>A0A9D5CVM4</accession>
<dbReference type="SUPFAM" id="SSF50998">
    <property type="entry name" value="Quinoprotein alcohol dehydrogenase-like"/>
    <property type="match status" value="1"/>
</dbReference>
<evidence type="ECO:0000313" key="2">
    <source>
        <dbReference type="EMBL" id="KAJ0980128.1"/>
    </source>
</evidence>
<dbReference type="Proteomes" id="UP001085076">
    <property type="component" value="Miscellaneous, Linkage group lg02"/>
</dbReference>
<sequence>MASSSTPPGPEGGDEGIGPSSPAPRRTDEPSPSRRRSAAAVWPEHFVEAVAIRVASDVSLSAGRLAAAPALASFFQVCSTWRAVSRSELLWRELSRLVFNRHRPLRPTWREEFVRLHRTGLNFRFQHHSHHLVLPPSSNACSRLAVSDHNLAAGFLDGSVYLFELPSCQHLITYPSDHTRERLGPFSQCISGIVLLFDRLIFASQDGDVHVADALDPPSWPGRRAHVGNLMEDGTLVDFSGDDTRWVGLYAGVPGRSFRVWNAQADQQVLYIGGSLTDPASVAGWHLLTDIAGPSLGRARVGQPGTTMVACTGSGLQAIDIGGDHDTGEVLSEVEFRRGAVVDCMDACEGSVLVVDVRGRGRVRRARTLEEVCRFNTVRRGGELTGCMNWGYVVICFPDGVIRVWDSATGELLYRFRERIGEGGSTIVASYRHVAAWCLDTGLHLWDFGGDLLDD</sequence>
<gene>
    <name evidence="2" type="ORF">J5N97_008383</name>
</gene>
<dbReference type="PANTHER" id="PTHR19855:SF31">
    <property type="entry name" value="TRANSCRIPTIONAL REGULATOR STERILE APETALA"/>
    <property type="match status" value="1"/>
</dbReference>
<reference evidence="2" key="2">
    <citation type="journal article" date="2022" name="Hortic Res">
        <title>The genome of Dioscorea zingiberensis sheds light on the biosynthesis, origin and evolution of the medicinally important diosgenin saponins.</title>
        <authorList>
            <person name="Li Y."/>
            <person name="Tan C."/>
            <person name="Li Z."/>
            <person name="Guo J."/>
            <person name="Li S."/>
            <person name="Chen X."/>
            <person name="Wang C."/>
            <person name="Dai X."/>
            <person name="Yang H."/>
            <person name="Song W."/>
            <person name="Hou L."/>
            <person name="Xu J."/>
            <person name="Tong Z."/>
            <person name="Xu A."/>
            <person name="Yuan X."/>
            <person name="Wang W."/>
            <person name="Yang Q."/>
            <person name="Chen L."/>
            <person name="Sun Z."/>
            <person name="Wang K."/>
            <person name="Pan B."/>
            <person name="Chen J."/>
            <person name="Bao Y."/>
            <person name="Liu F."/>
            <person name="Qi X."/>
            <person name="Gang D.R."/>
            <person name="Wen J."/>
            <person name="Li J."/>
        </authorList>
    </citation>
    <scope>NUCLEOTIDE SEQUENCE</scope>
    <source>
        <strain evidence="2">Dzin_1.0</strain>
    </source>
</reference>
<dbReference type="AlphaFoldDB" id="A0A9D5CVM4"/>
<dbReference type="SUPFAM" id="SSF81383">
    <property type="entry name" value="F-box domain"/>
    <property type="match status" value="1"/>
</dbReference>
<proteinExistence type="predicted"/>
<feature type="region of interest" description="Disordered" evidence="1">
    <location>
        <begin position="1"/>
        <end position="37"/>
    </location>
</feature>
<evidence type="ECO:0000313" key="3">
    <source>
        <dbReference type="Proteomes" id="UP001085076"/>
    </source>
</evidence>
<organism evidence="2 3">
    <name type="scientific">Dioscorea zingiberensis</name>
    <dbReference type="NCBI Taxonomy" id="325984"/>
    <lineage>
        <taxon>Eukaryota</taxon>
        <taxon>Viridiplantae</taxon>
        <taxon>Streptophyta</taxon>
        <taxon>Embryophyta</taxon>
        <taxon>Tracheophyta</taxon>
        <taxon>Spermatophyta</taxon>
        <taxon>Magnoliopsida</taxon>
        <taxon>Liliopsida</taxon>
        <taxon>Dioscoreales</taxon>
        <taxon>Dioscoreaceae</taxon>
        <taxon>Dioscorea</taxon>
    </lineage>
</organism>
<dbReference type="InterPro" id="IPR015943">
    <property type="entry name" value="WD40/YVTN_repeat-like_dom_sf"/>
</dbReference>
<comment type="caution">
    <text evidence="2">The sequence shown here is derived from an EMBL/GenBank/DDBJ whole genome shotgun (WGS) entry which is preliminary data.</text>
</comment>
<dbReference type="PANTHER" id="PTHR19855">
    <property type="entry name" value="WD40 REPEAT PROTEIN 12, 37"/>
    <property type="match status" value="1"/>
</dbReference>
<dbReference type="InterPro" id="IPR011047">
    <property type="entry name" value="Quinoprotein_ADH-like_sf"/>
</dbReference>
<keyword evidence="3" id="KW-1185">Reference proteome</keyword>
<dbReference type="InterPro" id="IPR036047">
    <property type="entry name" value="F-box-like_dom_sf"/>
</dbReference>
<reference evidence="2" key="1">
    <citation type="submission" date="2021-03" db="EMBL/GenBank/DDBJ databases">
        <authorList>
            <person name="Li Z."/>
            <person name="Yang C."/>
        </authorList>
    </citation>
    <scope>NUCLEOTIDE SEQUENCE</scope>
    <source>
        <strain evidence="2">Dzin_1.0</strain>
        <tissue evidence="2">Leaf</tissue>
    </source>
</reference>
<dbReference type="Gene3D" id="2.130.10.10">
    <property type="entry name" value="YVTN repeat-like/Quinoprotein amine dehydrogenase"/>
    <property type="match status" value="2"/>
</dbReference>
<dbReference type="OrthoDB" id="760263at2759"/>
<evidence type="ECO:0000256" key="1">
    <source>
        <dbReference type="SAM" id="MobiDB-lite"/>
    </source>
</evidence>
<name>A0A9D5CVM4_9LILI</name>
<dbReference type="EMBL" id="JAGGNH010000002">
    <property type="protein sequence ID" value="KAJ0980128.1"/>
    <property type="molecule type" value="Genomic_DNA"/>
</dbReference>
<protein>
    <submittedName>
        <fullName evidence="2">Uncharacterized protein</fullName>
    </submittedName>
</protein>